<dbReference type="InterPro" id="IPR051917">
    <property type="entry name" value="Transposase-Integrase"/>
</dbReference>
<dbReference type="AlphaFoldDB" id="A0A239PMI0"/>
<keyword evidence="3" id="KW-1185">Reference proteome</keyword>
<dbReference type="PANTHER" id="PTHR10948">
    <property type="entry name" value="TRANSPOSASE"/>
    <property type="match status" value="1"/>
</dbReference>
<dbReference type="Pfam" id="PF13936">
    <property type="entry name" value="HTH_38"/>
    <property type="match status" value="1"/>
</dbReference>
<gene>
    <name evidence="2" type="ORF">SAMN05444959_10227</name>
</gene>
<dbReference type="GO" id="GO:0005829">
    <property type="term" value="C:cytosol"/>
    <property type="evidence" value="ECO:0007669"/>
    <property type="project" value="TreeGrafter"/>
</dbReference>
<dbReference type="Gene3D" id="1.10.10.60">
    <property type="entry name" value="Homeodomain-like"/>
    <property type="match status" value="1"/>
</dbReference>
<evidence type="ECO:0000259" key="1">
    <source>
        <dbReference type="Pfam" id="PF13936"/>
    </source>
</evidence>
<organism evidence="2 3">
    <name type="scientific">Paracoccus seriniphilus</name>
    <dbReference type="NCBI Taxonomy" id="184748"/>
    <lineage>
        <taxon>Bacteria</taxon>
        <taxon>Pseudomonadati</taxon>
        <taxon>Pseudomonadota</taxon>
        <taxon>Alphaproteobacteria</taxon>
        <taxon>Rhodobacterales</taxon>
        <taxon>Paracoccaceae</taxon>
        <taxon>Paracoccus</taxon>
    </lineage>
</organism>
<evidence type="ECO:0000313" key="2">
    <source>
        <dbReference type="EMBL" id="SNT71519.1"/>
    </source>
</evidence>
<dbReference type="GO" id="GO:0032196">
    <property type="term" value="P:transposition"/>
    <property type="evidence" value="ECO:0007669"/>
    <property type="project" value="TreeGrafter"/>
</dbReference>
<sequence>MGSHYSPLTFEERRKIDQWHDAKVPVLEIADRLGRASSTISRELQRNAYEDTEIPELDGYSSMTAQNAYERRRAIHRKLISNPELKAVVEDRL</sequence>
<proteinExistence type="predicted"/>
<dbReference type="Proteomes" id="UP000198307">
    <property type="component" value="Unassembled WGS sequence"/>
</dbReference>
<name>A0A239PMI0_9RHOB</name>
<dbReference type="InterPro" id="IPR025246">
    <property type="entry name" value="IS30-like_HTH"/>
</dbReference>
<dbReference type="EMBL" id="FZQB01000002">
    <property type="protein sequence ID" value="SNT71519.1"/>
    <property type="molecule type" value="Genomic_DNA"/>
</dbReference>
<evidence type="ECO:0000313" key="3">
    <source>
        <dbReference type="Proteomes" id="UP000198307"/>
    </source>
</evidence>
<dbReference type="GO" id="GO:0004803">
    <property type="term" value="F:transposase activity"/>
    <property type="evidence" value="ECO:0007669"/>
    <property type="project" value="TreeGrafter"/>
</dbReference>
<protein>
    <submittedName>
        <fullName evidence="2">Helix-turn-helix domain-containing protein</fullName>
    </submittedName>
</protein>
<dbReference type="PANTHER" id="PTHR10948:SF23">
    <property type="entry name" value="TRANSPOSASE INSI FOR INSERTION SEQUENCE ELEMENT IS30A-RELATED"/>
    <property type="match status" value="1"/>
</dbReference>
<accession>A0A239PMI0</accession>
<reference evidence="2 3" key="1">
    <citation type="submission" date="2017-07" db="EMBL/GenBank/DDBJ databases">
        <authorList>
            <person name="Sun Z.S."/>
            <person name="Albrecht U."/>
            <person name="Echele G."/>
            <person name="Lee C.C."/>
        </authorList>
    </citation>
    <scope>NUCLEOTIDE SEQUENCE [LARGE SCALE GENOMIC DNA]</scope>
    <source>
        <strain evidence="2 3">DSM 14827</strain>
    </source>
</reference>
<feature type="domain" description="Transposase IS30-like HTH" evidence="1">
    <location>
        <begin position="5"/>
        <end position="47"/>
    </location>
</feature>